<dbReference type="SUPFAM" id="SSF88713">
    <property type="entry name" value="Glycoside hydrolase/deacetylase"/>
    <property type="match status" value="1"/>
</dbReference>
<dbReference type="GO" id="GO:0005975">
    <property type="term" value="P:carbohydrate metabolic process"/>
    <property type="evidence" value="ECO:0007669"/>
    <property type="project" value="InterPro"/>
</dbReference>
<accession>A0A1N6FSR8</accession>
<dbReference type="RefSeq" id="WP_074205544.1">
    <property type="nucleotide sequence ID" value="NZ_FSQW01000002.1"/>
</dbReference>
<proteinExistence type="predicted"/>
<dbReference type="STRING" id="1123272.SAMN02745824_2528"/>
<gene>
    <name evidence="1" type="ORF">SAMN02745824_2528</name>
</gene>
<keyword evidence="2" id="KW-1185">Reference proteome</keyword>
<reference evidence="2" key="1">
    <citation type="submission" date="2016-11" db="EMBL/GenBank/DDBJ databases">
        <authorList>
            <person name="Varghese N."/>
            <person name="Submissions S."/>
        </authorList>
    </citation>
    <scope>NUCLEOTIDE SEQUENCE [LARGE SCALE GENOMIC DNA]</scope>
    <source>
        <strain evidence="2">DSM 22363</strain>
    </source>
</reference>
<evidence type="ECO:0008006" key="3">
    <source>
        <dbReference type="Google" id="ProtNLM"/>
    </source>
</evidence>
<dbReference type="Gene3D" id="3.20.20.370">
    <property type="entry name" value="Glycoside hydrolase/deacetylase"/>
    <property type="match status" value="1"/>
</dbReference>
<dbReference type="OrthoDB" id="9771584at2"/>
<organism evidence="1 2">
    <name type="scientific">Parasphingorhabdus marina DSM 22363</name>
    <dbReference type="NCBI Taxonomy" id="1123272"/>
    <lineage>
        <taxon>Bacteria</taxon>
        <taxon>Pseudomonadati</taxon>
        <taxon>Pseudomonadota</taxon>
        <taxon>Alphaproteobacteria</taxon>
        <taxon>Sphingomonadales</taxon>
        <taxon>Sphingomonadaceae</taxon>
        <taxon>Parasphingorhabdus</taxon>
    </lineage>
</organism>
<dbReference type="EMBL" id="FSQW01000002">
    <property type="protein sequence ID" value="SIN98272.1"/>
    <property type="molecule type" value="Genomic_DNA"/>
</dbReference>
<evidence type="ECO:0000313" key="1">
    <source>
        <dbReference type="EMBL" id="SIN98272.1"/>
    </source>
</evidence>
<dbReference type="InterPro" id="IPR011330">
    <property type="entry name" value="Glyco_hydro/deAcase_b/a-brl"/>
</dbReference>
<protein>
    <recommendedName>
        <fullName evidence="3">WalW protein</fullName>
    </recommendedName>
</protein>
<dbReference type="AlphaFoldDB" id="A0A1N6FSR8"/>
<dbReference type="Proteomes" id="UP000185192">
    <property type="component" value="Unassembled WGS sequence"/>
</dbReference>
<evidence type="ECO:0000313" key="2">
    <source>
        <dbReference type="Proteomes" id="UP000185192"/>
    </source>
</evidence>
<sequence>MLSDLRLPIGREDSWRKLALSGDFGKRFLITVDTEEEFDWNGPFERKGHTTISVPKLLRFQEFVAKYGVKPVYFVDYSIIEDEEAAAFLKSVCEQGTASVGVHLHPWVNPPFDEETSPRNSFAGNLSPELEEAKMMFLCEAIEKATGKRPVAYRAGRYGVGPNTIDILLKNGFLLDSSVRSHFDYSAEGGPDFTAVGSEPFWLGEGTSLLEMPLTTVVSGMLRKQHLPLLKLMNRSEIMAAAISRLGIVERIPLTPEGISTREAREAIDVALDDGHKMLVFSFHSPSLSPGHTPYVRTSDDLNRFYDWWRDIMSHLAEQNVQPISMEELLEHAGLLQP</sequence>
<dbReference type="CDD" id="cd10935">
    <property type="entry name" value="CE4_WalW"/>
    <property type="match status" value="1"/>
</dbReference>
<name>A0A1N6FSR8_9SPHN</name>